<evidence type="ECO:0000313" key="2">
    <source>
        <dbReference type="Proteomes" id="UP000602124"/>
    </source>
</evidence>
<organism evidence="1 2">
    <name type="scientific">Devosia sediminis</name>
    <dbReference type="NCBI Taxonomy" id="2798801"/>
    <lineage>
        <taxon>Bacteria</taxon>
        <taxon>Pseudomonadati</taxon>
        <taxon>Pseudomonadota</taxon>
        <taxon>Alphaproteobacteria</taxon>
        <taxon>Hyphomicrobiales</taxon>
        <taxon>Devosiaceae</taxon>
        <taxon>Devosia</taxon>
    </lineage>
</organism>
<dbReference type="EMBL" id="JAEKMH010000001">
    <property type="protein sequence ID" value="MBJ3783519.1"/>
    <property type="molecule type" value="Genomic_DNA"/>
</dbReference>
<dbReference type="Proteomes" id="UP000602124">
    <property type="component" value="Unassembled WGS sequence"/>
</dbReference>
<name>A0A934IMK8_9HYPH</name>
<keyword evidence="2" id="KW-1185">Reference proteome</keyword>
<reference evidence="1" key="1">
    <citation type="submission" date="2020-12" db="EMBL/GenBank/DDBJ databases">
        <title>Devosia sp. MSA67 isolated from Mo River.</title>
        <authorList>
            <person name="Ma F."/>
            <person name="Zi Z."/>
        </authorList>
    </citation>
    <scope>NUCLEOTIDE SEQUENCE</scope>
    <source>
        <strain evidence="1">MSA67</strain>
    </source>
</reference>
<accession>A0A934IMK8</accession>
<proteinExistence type="predicted"/>
<sequence length="65" mass="7490">MIPASYMFKDAFQQSFYENPDIAAAAERQRQTQPGRPILTRWLQALKGKAAARRDERLPEVFGHL</sequence>
<protein>
    <submittedName>
        <fullName evidence="1">Uncharacterized protein</fullName>
    </submittedName>
</protein>
<evidence type="ECO:0000313" key="1">
    <source>
        <dbReference type="EMBL" id="MBJ3783519.1"/>
    </source>
</evidence>
<dbReference type="RefSeq" id="WP_198874753.1">
    <property type="nucleotide sequence ID" value="NZ_JAEKMH010000001.1"/>
</dbReference>
<gene>
    <name evidence="1" type="ORF">JEQ47_02190</name>
</gene>
<comment type="caution">
    <text evidence="1">The sequence shown here is derived from an EMBL/GenBank/DDBJ whole genome shotgun (WGS) entry which is preliminary data.</text>
</comment>
<dbReference type="AlphaFoldDB" id="A0A934IMK8"/>